<dbReference type="PROSITE" id="PS50835">
    <property type="entry name" value="IG_LIKE"/>
    <property type="match status" value="1"/>
</dbReference>
<comment type="caution">
    <text evidence="8">The sequence shown here is derived from an EMBL/GenBank/DDBJ whole genome shotgun (WGS) entry which is preliminary data.</text>
</comment>
<feature type="chain" id="PRO_5029492440" description="Ig-like domain-containing protein" evidence="6">
    <location>
        <begin position="22"/>
        <end position="121"/>
    </location>
</feature>
<dbReference type="InterPro" id="IPR036179">
    <property type="entry name" value="Ig-like_dom_sf"/>
</dbReference>
<keyword evidence="4" id="KW-0393">Immunoglobulin domain</keyword>
<dbReference type="PANTHER" id="PTHR19367">
    <property type="entry name" value="T-CELL RECEPTOR ALPHA CHAIN V REGION"/>
    <property type="match status" value="1"/>
</dbReference>
<name>A0A7J7XQL5_RHIFE</name>
<evidence type="ECO:0000256" key="5">
    <source>
        <dbReference type="ARBA" id="ARBA00043266"/>
    </source>
</evidence>
<keyword evidence="1 6" id="KW-0732">Signal</keyword>
<reference evidence="8 9" key="1">
    <citation type="journal article" date="2020" name="Nature">
        <title>Six reference-quality genomes reveal evolution of bat adaptations.</title>
        <authorList>
            <person name="Jebb D."/>
            <person name="Huang Z."/>
            <person name="Pippel M."/>
            <person name="Hughes G.M."/>
            <person name="Lavrichenko K."/>
            <person name="Devanna P."/>
            <person name="Winkler S."/>
            <person name="Jermiin L.S."/>
            <person name="Skirmuntt E.C."/>
            <person name="Katzourakis A."/>
            <person name="Burkitt-Gray L."/>
            <person name="Ray D.A."/>
            <person name="Sullivan K.A.M."/>
            <person name="Roscito J.G."/>
            <person name="Kirilenko B.M."/>
            <person name="Davalos L.M."/>
            <person name="Corthals A.P."/>
            <person name="Power M.L."/>
            <person name="Jones G."/>
            <person name="Ransome R.D."/>
            <person name="Dechmann D.K.N."/>
            <person name="Locatelli A.G."/>
            <person name="Puechmaille S.J."/>
            <person name="Fedrigo O."/>
            <person name="Jarvis E.D."/>
            <person name="Hiller M."/>
            <person name="Vernes S.C."/>
            <person name="Myers E.W."/>
            <person name="Teeling E.C."/>
        </authorList>
    </citation>
    <scope>NUCLEOTIDE SEQUENCE [LARGE SCALE GENOMIC DNA]</scope>
    <source>
        <strain evidence="8">MRhiFer1</strain>
        <tissue evidence="8">Lung</tissue>
    </source>
</reference>
<dbReference type="PANTHER" id="PTHR19367:SF18">
    <property type="entry name" value="T CELL RECEPTOR ALPHA VARIABLE 16"/>
    <property type="match status" value="1"/>
</dbReference>
<protein>
    <recommendedName>
        <fullName evidence="7">Ig-like domain-containing protein</fullName>
    </recommendedName>
</protein>
<dbReference type="AlphaFoldDB" id="A0A7J7XQL5"/>
<dbReference type="EMBL" id="JACAGC010000008">
    <property type="protein sequence ID" value="KAF6351666.1"/>
    <property type="molecule type" value="Genomic_DNA"/>
</dbReference>
<evidence type="ECO:0000313" key="8">
    <source>
        <dbReference type="EMBL" id="KAF6351666.1"/>
    </source>
</evidence>
<evidence type="ECO:0000313" key="9">
    <source>
        <dbReference type="Proteomes" id="UP000585614"/>
    </source>
</evidence>
<keyword evidence="5" id="KW-1279">T cell receptor</keyword>
<proteinExistence type="predicted"/>
<dbReference type="SMART" id="SM00406">
    <property type="entry name" value="IGv"/>
    <property type="match status" value="1"/>
</dbReference>
<dbReference type="InterPro" id="IPR051287">
    <property type="entry name" value="TCR_variable_region"/>
</dbReference>
<dbReference type="InterPro" id="IPR013783">
    <property type="entry name" value="Ig-like_fold"/>
</dbReference>
<evidence type="ECO:0000259" key="7">
    <source>
        <dbReference type="PROSITE" id="PS50835"/>
    </source>
</evidence>
<organism evidence="8 9">
    <name type="scientific">Rhinolophus ferrumequinum</name>
    <name type="common">Greater horseshoe bat</name>
    <dbReference type="NCBI Taxonomy" id="59479"/>
    <lineage>
        <taxon>Eukaryota</taxon>
        <taxon>Metazoa</taxon>
        <taxon>Chordata</taxon>
        <taxon>Craniata</taxon>
        <taxon>Vertebrata</taxon>
        <taxon>Euteleostomi</taxon>
        <taxon>Mammalia</taxon>
        <taxon>Eutheria</taxon>
        <taxon>Laurasiatheria</taxon>
        <taxon>Chiroptera</taxon>
        <taxon>Yinpterochiroptera</taxon>
        <taxon>Rhinolophoidea</taxon>
        <taxon>Rhinolophidae</taxon>
        <taxon>Rhinolophinae</taxon>
        <taxon>Rhinolophus</taxon>
    </lineage>
</organism>
<gene>
    <name evidence="8" type="ORF">mRhiFer1_010170</name>
</gene>
<dbReference type="GO" id="GO:0002250">
    <property type="term" value="P:adaptive immune response"/>
    <property type="evidence" value="ECO:0007669"/>
    <property type="project" value="UniProtKB-KW"/>
</dbReference>
<dbReference type="InterPro" id="IPR013106">
    <property type="entry name" value="Ig_V-set"/>
</dbReference>
<sequence length="121" mass="13473">MNIKFIFTSLLALAISGSGRANWIRPQETEVLGTEGKSVNLLCDYGTSSAGIVDLYWFRQYPNQALEYILYRGWGYSGKGEASFATERFDSKSTANATNLHIKNLVPADTALYHCALREAR</sequence>
<dbReference type="Proteomes" id="UP000585614">
    <property type="component" value="Unassembled WGS sequence"/>
</dbReference>
<dbReference type="Gene3D" id="2.60.40.10">
    <property type="entry name" value="Immunoglobulins"/>
    <property type="match status" value="1"/>
</dbReference>
<feature type="domain" description="Ig-like" evidence="7">
    <location>
        <begin position="26"/>
        <end position="121"/>
    </location>
</feature>
<accession>A0A7J7XQL5</accession>
<feature type="signal peptide" evidence="6">
    <location>
        <begin position="1"/>
        <end position="21"/>
    </location>
</feature>
<dbReference type="InterPro" id="IPR007110">
    <property type="entry name" value="Ig-like_dom"/>
</dbReference>
<keyword evidence="5" id="KW-0391">Immunity</keyword>
<evidence type="ECO:0000256" key="4">
    <source>
        <dbReference type="ARBA" id="ARBA00023319"/>
    </source>
</evidence>
<dbReference type="Pfam" id="PF07686">
    <property type="entry name" value="V-set"/>
    <property type="match status" value="1"/>
</dbReference>
<keyword evidence="2" id="KW-1064">Adaptive immunity</keyword>
<keyword evidence="3" id="KW-0675">Receptor</keyword>
<evidence type="ECO:0000256" key="3">
    <source>
        <dbReference type="ARBA" id="ARBA00023170"/>
    </source>
</evidence>
<evidence type="ECO:0000256" key="1">
    <source>
        <dbReference type="ARBA" id="ARBA00022729"/>
    </source>
</evidence>
<dbReference type="SUPFAM" id="SSF48726">
    <property type="entry name" value="Immunoglobulin"/>
    <property type="match status" value="1"/>
</dbReference>
<dbReference type="GO" id="GO:0042101">
    <property type="term" value="C:T cell receptor complex"/>
    <property type="evidence" value="ECO:0007669"/>
    <property type="project" value="UniProtKB-KW"/>
</dbReference>
<evidence type="ECO:0000256" key="2">
    <source>
        <dbReference type="ARBA" id="ARBA00023130"/>
    </source>
</evidence>
<evidence type="ECO:0000256" key="6">
    <source>
        <dbReference type="SAM" id="SignalP"/>
    </source>
</evidence>